<dbReference type="HOGENOM" id="CLU_2970857_0_0_11"/>
<evidence type="ECO:0000256" key="1">
    <source>
        <dbReference type="SAM" id="MobiDB-lite"/>
    </source>
</evidence>
<evidence type="ECO:0000313" key="2">
    <source>
        <dbReference type="EMBL" id="CCM65593.1"/>
    </source>
</evidence>
<sequence length="58" mass="6398">MRHRMRPATPPGSPSPCRWNPEVSAGCHRLGRRRRGREGSNLVPSRHGIAVTSDAIVN</sequence>
<evidence type="ECO:0000313" key="3">
    <source>
        <dbReference type="Proteomes" id="UP000018291"/>
    </source>
</evidence>
<protein>
    <submittedName>
        <fullName evidence="2">Uncharacterized protein</fullName>
    </submittedName>
</protein>
<name>R4Z4D5_9ACTN</name>
<keyword evidence="3" id="KW-1185">Reference proteome</keyword>
<feature type="region of interest" description="Disordered" evidence="1">
    <location>
        <begin position="1"/>
        <end position="22"/>
    </location>
</feature>
<reference evidence="2 3" key="1">
    <citation type="journal article" date="2013" name="ISME J.">
        <title>Metabolic model for the filamentous 'Candidatus Microthrix parvicella' based on genomic and metagenomic analyses.</title>
        <authorList>
            <person name="Jon McIlroy S."/>
            <person name="Kristiansen R."/>
            <person name="Albertsen M."/>
            <person name="Michael Karst S."/>
            <person name="Rossetti S."/>
            <person name="Lund Nielsen J."/>
            <person name="Tandoi V."/>
            <person name="James Seviour R."/>
            <person name="Nielsen P.H."/>
        </authorList>
    </citation>
    <scope>NUCLEOTIDE SEQUENCE [LARGE SCALE GENOMIC DNA]</scope>
    <source>
        <strain evidence="2 3">RN1</strain>
    </source>
</reference>
<dbReference type="Proteomes" id="UP000018291">
    <property type="component" value="Unassembled WGS sequence"/>
</dbReference>
<gene>
    <name evidence="2" type="ORF">BN381_80123</name>
</gene>
<proteinExistence type="predicted"/>
<comment type="caution">
    <text evidence="2">The sequence shown here is derived from an EMBL/GenBank/DDBJ whole genome shotgun (WGS) entry which is preliminary data.</text>
</comment>
<organism evidence="2 3">
    <name type="scientific">Candidatus Neomicrothrix parvicella RN1</name>
    <dbReference type="NCBI Taxonomy" id="1229780"/>
    <lineage>
        <taxon>Bacteria</taxon>
        <taxon>Bacillati</taxon>
        <taxon>Actinomycetota</taxon>
        <taxon>Acidimicrobiia</taxon>
        <taxon>Acidimicrobiales</taxon>
        <taxon>Microthrixaceae</taxon>
        <taxon>Candidatus Neomicrothrix</taxon>
    </lineage>
</organism>
<dbReference type="STRING" id="1229780.BN381_80123"/>
<dbReference type="AlphaFoldDB" id="R4Z4D5"/>
<accession>R4Z4D5</accession>
<dbReference type="EMBL" id="CANL01000078">
    <property type="protein sequence ID" value="CCM65593.1"/>
    <property type="molecule type" value="Genomic_DNA"/>
</dbReference>